<keyword evidence="3" id="KW-1185">Reference proteome</keyword>
<dbReference type="InterPro" id="IPR024301">
    <property type="entry name" value="Amidase_6"/>
</dbReference>
<dbReference type="Proteomes" id="UP000595349">
    <property type="component" value="Chromosome"/>
</dbReference>
<evidence type="ECO:0000313" key="3">
    <source>
        <dbReference type="Proteomes" id="UP000595349"/>
    </source>
</evidence>
<evidence type="ECO:0000313" key="2">
    <source>
        <dbReference type="EMBL" id="QQK81880.1"/>
    </source>
</evidence>
<dbReference type="Pfam" id="PF12671">
    <property type="entry name" value="Amidase_6"/>
    <property type="match status" value="1"/>
</dbReference>
<reference evidence="2 3" key="1">
    <citation type="submission" date="2020-06" db="EMBL/GenBank/DDBJ databases">
        <title>Genomic analysis of Salicibibacter sp. NKC21-4.</title>
        <authorList>
            <person name="Oh Y.J."/>
        </authorList>
    </citation>
    <scope>NUCLEOTIDE SEQUENCE [LARGE SCALE GENOMIC DNA]</scope>
    <source>
        <strain evidence="2 3">NKC21-4</strain>
    </source>
</reference>
<evidence type="ECO:0000259" key="1">
    <source>
        <dbReference type="Pfam" id="PF12671"/>
    </source>
</evidence>
<dbReference type="KEGG" id="scib:HUG20_06040"/>
<dbReference type="AlphaFoldDB" id="A0A7T6ZEM1"/>
<accession>A0A7T6ZEM1</accession>
<name>A0A7T6ZEM1_9BACI</name>
<dbReference type="EMBL" id="CP054706">
    <property type="protein sequence ID" value="QQK81880.1"/>
    <property type="molecule type" value="Genomic_DNA"/>
</dbReference>
<dbReference type="PANTHER" id="PTHR40032:SF1">
    <property type="entry name" value="EXPORTED PROTEIN"/>
    <property type="match status" value="1"/>
</dbReference>
<feature type="domain" description="Putative amidase" evidence="1">
    <location>
        <begin position="112"/>
        <end position="264"/>
    </location>
</feature>
<organism evidence="2 3">
    <name type="scientific">Salicibibacter cibi</name>
    <dbReference type="NCBI Taxonomy" id="2743001"/>
    <lineage>
        <taxon>Bacteria</taxon>
        <taxon>Bacillati</taxon>
        <taxon>Bacillota</taxon>
        <taxon>Bacilli</taxon>
        <taxon>Bacillales</taxon>
        <taxon>Bacillaceae</taxon>
        <taxon>Salicibibacter</taxon>
    </lineage>
</organism>
<protein>
    <submittedName>
        <fullName evidence="2">Amidase domain-containing protein</fullName>
    </submittedName>
</protein>
<dbReference type="PANTHER" id="PTHR40032">
    <property type="entry name" value="EXPORTED PROTEIN-RELATED"/>
    <property type="match status" value="1"/>
</dbReference>
<gene>
    <name evidence="2" type="ORF">HUG20_06040</name>
</gene>
<sequence>MTDDERKCFEREQKRMKQSNTRVLKMSGQIVPYRYTSCGHDRTVYYTYDYARFVLANESYYLEESREYRRSVLKGKKIIQDRRLPAPNPGEMKRGAFESLNDSRNSLERTPNYNRLEAVKYAERWWNAYNPQYRHFTDNCTNFISQCLKAGGAPMHGAPHREKGWWYTGENWSYSWAVAHSMRWHLSGTTTGLTAKEVERATDLQPGDIICYDFDGDGRWEHNTIVVMKDGNHEPLVNAQTENSRNRYWNYEDSTAWTPNIAYKFFQMNDQMT</sequence>
<proteinExistence type="predicted"/>